<protein>
    <submittedName>
        <fullName evidence="1">DUF4760 domain-containing protein</fullName>
    </submittedName>
</protein>
<organism evidence="1">
    <name type="scientific">Salmonella enterica subsp. enterica serovar Braenderup</name>
    <dbReference type="NCBI Taxonomy" id="149391"/>
    <lineage>
        <taxon>Bacteria</taxon>
        <taxon>Pseudomonadati</taxon>
        <taxon>Pseudomonadota</taxon>
        <taxon>Gammaproteobacteria</taxon>
        <taxon>Enterobacterales</taxon>
        <taxon>Enterobacteriaceae</taxon>
        <taxon>Salmonella</taxon>
    </lineage>
</organism>
<sequence>KNALDFVKEFKEKEIHDAMVEIYKTKRKYKNKTNNRLNRKDISPYCEKAAAISSDDIKVIIPAEKKIDLTEQIEMLTEEMKHVSSPGTKSKIRGKISSIQKKLQVSNELEEICKFRSALVKVLNLMERCANGVRYGLYDEGLIYNSYGTQFIEIYELAFSFIKRRQDDEDKLFINAEWLAVKWTLQKEIQEDKPTFMTNQKRAIQHANEGLKSHMKAPDKSKLEPLLSTLQKLKFPR</sequence>
<dbReference type="InterPro" id="IPR031876">
    <property type="entry name" value="DUF4760"/>
</dbReference>
<accession>A0A5X8N7Q2</accession>
<dbReference type="EMBL" id="AAHWIJ010000039">
    <property type="protein sequence ID" value="ECB0526169.1"/>
    <property type="molecule type" value="Genomic_DNA"/>
</dbReference>
<comment type="caution">
    <text evidence="1">The sequence shown here is derived from an EMBL/GenBank/DDBJ whole genome shotgun (WGS) entry which is preliminary data.</text>
</comment>
<proteinExistence type="predicted"/>
<dbReference type="AlphaFoldDB" id="A0A5X8N7Q2"/>
<dbReference type="Pfam" id="PF15956">
    <property type="entry name" value="DUF4760"/>
    <property type="match status" value="1"/>
</dbReference>
<gene>
    <name evidence="1" type="ORF">EUX26_23870</name>
</gene>
<reference evidence="1" key="1">
    <citation type="submission" date="2019-01" db="EMBL/GenBank/DDBJ databases">
        <authorList>
            <person name="Ashton P.M."/>
            <person name="Dallman T."/>
            <person name="Nair S."/>
            <person name="De Pinna E."/>
            <person name="Peters T."/>
            <person name="Grant K."/>
        </authorList>
    </citation>
    <scope>NUCLEOTIDE SEQUENCE</scope>
    <source>
        <strain evidence="1">555488</strain>
    </source>
</reference>
<evidence type="ECO:0000313" key="1">
    <source>
        <dbReference type="EMBL" id="ECB0526169.1"/>
    </source>
</evidence>
<name>A0A5X8N7Q2_SALET</name>
<feature type="non-terminal residue" evidence="1">
    <location>
        <position position="1"/>
    </location>
</feature>